<reference evidence="1 2" key="1">
    <citation type="journal article" date="2012" name="BMC Genomics">
        <title>Complete genome sequence of Saccharothrix espanaensis DSM 44229T and comparison to the other completely sequenced Pseudonocardiaceae.</title>
        <authorList>
            <person name="Strobel T."/>
            <person name="Al-Dilaimi A."/>
            <person name="Blom J."/>
            <person name="Gessner A."/>
            <person name="Kalinowski J."/>
            <person name="Luzhetska M."/>
            <person name="Puhler A."/>
            <person name="Szczepanowski R."/>
            <person name="Bechthold A."/>
            <person name="Ruckert C."/>
        </authorList>
    </citation>
    <scope>NUCLEOTIDE SEQUENCE [LARGE SCALE GENOMIC DNA]</scope>
    <source>
        <strain evidence="2">ATCC 51144 / DSM 44229 / JCM 9112 / NBRC 15066 / NRRL 15764</strain>
    </source>
</reference>
<dbReference type="KEGG" id="sesp:BN6_45600"/>
<dbReference type="EMBL" id="HE804045">
    <property type="protein sequence ID" value="CCH31840.1"/>
    <property type="molecule type" value="Genomic_DNA"/>
</dbReference>
<sequence>MLSCKHSEELIPAYSAPADANRLRSRRPPTSAELLRRAARALDLVDTADPLHHATSASTCSPVPMPIIKYARC</sequence>
<evidence type="ECO:0000313" key="2">
    <source>
        <dbReference type="Proteomes" id="UP000006281"/>
    </source>
</evidence>
<dbReference type="AlphaFoldDB" id="K0JVE7"/>
<dbReference type="Proteomes" id="UP000006281">
    <property type="component" value="Chromosome"/>
</dbReference>
<organism evidence="1 2">
    <name type="scientific">Saccharothrix espanaensis (strain ATCC 51144 / DSM 44229 / JCM 9112 / NBRC 15066 / NRRL 15764)</name>
    <dbReference type="NCBI Taxonomy" id="1179773"/>
    <lineage>
        <taxon>Bacteria</taxon>
        <taxon>Bacillati</taxon>
        <taxon>Actinomycetota</taxon>
        <taxon>Actinomycetes</taxon>
        <taxon>Pseudonocardiales</taxon>
        <taxon>Pseudonocardiaceae</taxon>
        <taxon>Saccharothrix</taxon>
    </lineage>
</organism>
<accession>K0JVE7</accession>
<keyword evidence="2" id="KW-1185">Reference proteome</keyword>
<dbReference type="STRING" id="1179773.BN6_45600"/>
<evidence type="ECO:0000313" key="1">
    <source>
        <dbReference type="EMBL" id="CCH31840.1"/>
    </source>
</evidence>
<gene>
    <name evidence="1" type="ordered locus">BN6_45600</name>
</gene>
<protein>
    <submittedName>
        <fullName evidence="1">Uncharacterized protein</fullName>
    </submittedName>
</protein>
<name>K0JVE7_SACES</name>
<proteinExistence type="predicted"/>
<dbReference type="HOGENOM" id="CLU_2702600_0_0_11"/>